<reference evidence="2 3" key="1">
    <citation type="submission" date="2023-11" db="EMBL/GenBank/DDBJ databases">
        <title>Peredibacter starrii A3.12.</title>
        <authorList>
            <person name="Mitchell R.J."/>
        </authorList>
    </citation>
    <scope>NUCLEOTIDE SEQUENCE [LARGE SCALE GENOMIC DNA]</scope>
    <source>
        <strain evidence="2 3">A3.12</strain>
    </source>
</reference>
<feature type="domain" description="HTH cro/C1-type" evidence="1">
    <location>
        <begin position="18"/>
        <end position="72"/>
    </location>
</feature>
<accession>A0AAX4HRC0</accession>
<dbReference type="Pfam" id="PF13443">
    <property type="entry name" value="HTH_26"/>
    <property type="match status" value="1"/>
</dbReference>
<dbReference type="InterPro" id="IPR001387">
    <property type="entry name" value="Cro/C1-type_HTH"/>
</dbReference>
<dbReference type="EMBL" id="CP139487">
    <property type="protein sequence ID" value="WPU65905.1"/>
    <property type="molecule type" value="Genomic_DNA"/>
</dbReference>
<dbReference type="SUPFAM" id="SSF47413">
    <property type="entry name" value="lambda repressor-like DNA-binding domains"/>
    <property type="match status" value="1"/>
</dbReference>
<dbReference type="Gene3D" id="1.10.260.40">
    <property type="entry name" value="lambda repressor-like DNA-binding domains"/>
    <property type="match status" value="1"/>
</dbReference>
<dbReference type="AlphaFoldDB" id="A0AAX4HRC0"/>
<proteinExistence type="predicted"/>
<name>A0AAX4HRC0_9BACT</name>
<dbReference type="Proteomes" id="UP001324634">
    <property type="component" value="Chromosome"/>
</dbReference>
<protein>
    <submittedName>
        <fullName evidence="2">Helix-turn-helix transcriptional regulator</fullName>
    </submittedName>
</protein>
<evidence type="ECO:0000313" key="2">
    <source>
        <dbReference type="EMBL" id="WPU65905.1"/>
    </source>
</evidence>
<evidence type="ECO:0000313" key="3">
    <source>
        <dbReference type="Proteomes" id="UP001324634"/>
    </source>
</evidence>
<gene>
    <name evidence="2" type="ORF">SOO65_04020</name>
</gene>
<dbReference type="InterPro" id="IPR010982">
    <property type="entry name" value="Lambda_DNA-bd_dom_sf"/>
</dbReference>
<dbReference type="KEGG" id="psti:SOO65_04020"/>
<keyword evidence="3" id="KW-1185">Reference proteome</keyword>
<sequence>MKHRTPDMIAIVTIKTTLKRLIADSGITVTHLSRATKIPAQTLHNWLAGAEPKSLTQLKKVADYFDVSLDYLCFGKEPKPKKVLNEYESEINAGIFEVVLRKVKRQ</sequence>
<organism evidence="2 3">
    <name type="scientific">Peredibacter starrii</name>
    <dbReference type="NCBI Taxonomy" id="28202"/>
    <lineage>
        <taxon>Bacteria</taxon>
        <taxon>Pseudomonadati</taxon>
        <taxon>Bdellovibrionota</taxon>
        <taxon>Bacteriovoracia</taxon>
        <taxon>Bacteriovoracales</taxon>
        <taxon>Bacteriovoracaceae</taxon>
        <taxon>Peredibacter</taxon>
    </lineage>
</organism>
<dbReference type="CDD" id="cd00093">
    <property type="entry name" value="HTH_XRE"/>
    <property type="match status" value="1"/>
</dbReference>
<evidence type="ECO:0000259" key="1">
    <source>
        <dbReference type="PROSITE" id="PS50943"/>
    </source>
</evidence>
<dbReference type="RefSeq" id="WP_321397326.1">
    <property type="nucleotide sequence ID" value="NZ_CP139487.1"/>
</dbReference>
<dbReference type="SMART" id="SM00530">
    <property type="entry name" value="HTH_XRE"/>
    <property type="match status" value="1"/>
</dbReference>
<dbReference type="GO" id="GO:0003677">
    <property type="term" value="F:DNA binding"/>
    <property type="evidence" value="ECO:0007669"/>
    <property type="project" value="InterPro"/>
</dbReference>
<dbReference type="PROSITE" id="PS50943">
    <property type="entry name" value="HTH_CROC1"/>
    <property type="match status" value="1"/>
</dbReference>